<sequence>MPSNEDRECGTFCLVFISVVLAWIGLYYNGFPGARPDLKENQRSELDPQCLHFLLAYLGFISKHINLVVLFKLIEAPHWRNSENVLLWTRLLALVSALCYLADVALWIANDRPDQWSKNATSEGGISQWIPLLDFVIDLISALCLVL</sequence>
<dbReference type="EMBL" id="JAWDGP010007852">
    <property type="protein sequence ID" value="KAK3702615.1"/>
    <property type="molecule type" value="Genomic_DNA"/>
</dbReference>
<comment type="caution">
    <text evidence="2">The sequence shown here is derived from an EMBL/GenBank/DDBJ whole genome shotgun (WGS) entry which is preliminary data.</text>
</comment>
<name>A0AAE0XPX7_9GAST</name>
<keyword evidence="1" id="KW-1133">Transmembrane helix</keyword>
<dbReference type="Proteomes" id="UP001283361">
    <property type="component" value="Unassembled WGS sequence"/>
</dbReference>
<evidence type="ECO:0000313" key="2">
    <source>
        <dbReference type="EMBL" id="KAK3702615.1"/>
    </source>
</evidence>
<feature type="transmembrane region" description="Helical" evidence="1">
    <location>
        <begin position="12"/>
        <end position="31"/>
    </location>
</feature>
<evidence type="ECO:0000256" key="1">
    <source>
        <dbReference type="SAM" id="Phobius"/>
    </source>
</evidence>
<reference evidence="2" key="1">
    <citation type="journal article" date="2023" name="G3 (Bethesda)">
        <title>A reference genome for the long-term kleptoplast-retaining sea slug Elysia crispata morphotype clarki.</title>
        <authorList>
            <person name="Eastman K.E."/>
            <person name="Pendleton A.L."/>
            <person name="Shaikh M.A."/>
            <person name="Suttiyut T."/>
            <person name="Ogas R."/>
            <person name="Tomko P."/>
            <person name="Gavelis G."/>
            <person name="Widhalm J.R."/>
            <person name="Wisecaver J.H."/>
        </authorList>
    </citation>
    <scope>NUCLEOTIDE SEQUENCE</scope>
    <source>
        <strain evidence="2">ECLA1</strain>
    </source>
</reference>
<gene>
    <name evidence="2" type="ORF">RRG08_042605</name>
</gene>
<protein>
    <submittedName>
        <fullName evidence="2">Uncharacterized protein</fullName>
    </submittedName>
</protein>
<keyword evidence="3" id="KW-1185">Reference proteome</keyword>
<keyword evidence="1" id="KW-0472">Membrane</keyword>
<dbReference type="AlphaFoldDB" id="A0AAE0XPX7"/>
<feature type="transmembrane region" description="Helical" evidence="1">
    <location>
        <begin position="85"/>
        <end position="109"/>
    </location>
</feature>
<keyword evidence="1" id="KW-0812">Transmembrane</keyword>
<accession>A0AAE0XPX7</accession>
<organism evidence="2 3">
    <name type="scientific">Elysia crispata</name>
    <name type="common">lettuce slug</name>
    <dbReference type="NCBI Taxonomy" id="231223"/>
    <lineage>
        <taxon>Eukaryota</taxon>
        <taxon>Metazoa</taxon>
        <taxon>Spiralia</taxon>
        <taxon>Lophotrochozoa</taxon>
        <taxon>Mollusca</taxon>
        <taxon>Gastropoda</taxon>
        <taxon>Heterobranchia</taxon>
        <taxon>Euthyneura</taxon>
        <taxon>Panpulmonata</taxon>
        <taxon>Sacoglossa</taxon>
        <taxon>Placobranchoidea</taxon>
        <taxon>Plakobranchidae</taxon>
        <taxon>Elysia</taxon>
    </lineage>
</organism>
<proteinExistence type="predicted"/>
<evidence type="ECO:0000313" key="3">
    <source>
        <dbReference type="Proteomes" id="UP001283361"/>
    </source>
</evidence>
<feature type="transmembrane region" description="Helical" evidence="1">
    <location>
        <begin position="51"/>
        <end position="73"/>
    </location>
</feature>